<evidence type="ECO:0000313" key="2">
    <source>
        <dbReference type="EMBL" id="TDZ96338.1"/>
    </source>
</evidence>
<evidence type="ECO:0000313" key="3">
    <source>
        <dbReference type="EMBL" id="TEA05433.1"/>
    </source>
</evidence>
<dbReference type="OrthoDB" id="4740156at2"/>
<accession>A0A4R8SHB2</accession>
<feature type="region of interest" description="Disordered" evidence="1">
    <location>
        <begin position="107"/>
        <end position="126"/>
    </location>
</feature>
<dbReference type="EMBL" id="PECK01000003">
    <property type="protein sequence ID" value="TDZ96338.1"/>
    <property type="molecule type" value="Genomic_DNA"/>
</dbReference>
<protein>
    <submittedName>
        <fullName evidence="2">Uncharacterized protein</fullName>
    </submittedName>
</protein>
<sequence>MPKPPEARKVLRELGKELAAASMELGQTLVWSTEERAVLAMIGAEIDRKVDLTNDYEAAQSPSARVAISAELRLLEAAIQRLLKQIHTDAPAVPAVSAPLSTASAAASRAGAKGARTRWRGAASSS</sequence>
<evidence type="ECO:0000313" key="5">
    <source>
        <dbReference type="Proteomes" id="UP000295685"/>
    </source>
</evidence>
<dbReference type="EMBL" id="PECM01000008">
    <property type="protein sequence ID" value="TEA05433.1"/>
    <property type="molecule type" value="Genomic_DNA"/>
</dbReference>
<dbReference type="Proteomes" id="UP000294844">
    <property type="component" value="Unassembled WGS sequence"/>
</dbReference>
<evidence type="ECO:0000256" key="1">
    <source>
        <dbReference type="SAM" id="MobiDB-lite"/>
    </source>
</evidence>
<dbReference type="Proteomes" id="UP000295685">
    <property type="component" value="Unassembled WGS sequence"/>
</dbReference>
<dbReference type="AlphaFoldDB" id="A0A4R8SHB2"/>
<dbReference type="RefSeq" id="WP_134146440.1">
    <property type="nucleotide sequence ID" value="NZ_PECK01000003.1"/>
</dbReference>
<reference evidence="4 5" key="1">
    <citation type="journal article" date="2019" name="Sci. Rep.">
        <title>Extended insight into the Mycobacterium chelonae-abscessus complex through whole genome sequencing of Mycobacterium salmoniphilum outbreak and Mycobacterium salmoniphilum-like strains.</title>
        <authorList>
            <person name="Behra P.R.K."/>
            <person name="Das S."/>
            <person name="Pettersson B.M.F."/>
            <person name="Shirreff L."/>
            <person name="DuCote T."/>
            <person name="Jacobsson K.G."/>
            <person name="Ennis D.G."/>
            <person name="Kirsebom L.A."/>
        </authorList>
    </citation>
    <scope>NUCLEOTIDE SEQUENCE [LARGE SCALE GENOMIC DNA]</scope>
    <source>
        <strain evidence="3 4">CCUG 60883</strain>
        <strain evidence="2 5">CCUG 60885</strain>
    </source>
</reference>
<proteinExistence type="predicted"/>
<evidence type="ECO:0000313" key="4">
    <source>
        <dbReference type="Proteomes" id="UP000294844"/>
    </source>
</evidence>
<name>A0A4R8SHB2_9MYCO</name>
<keyword evidence="4" id="KW-1185">Reference proteome</keyword>
<organism evidence="2 5">
    <name type="scientific">Mycobacteroides salmoniphilum</name>
    <dbReference type="NCBI Taxonomy" id="404941"/>
    <lineage>
        <taxon>Bacteria</taxon>
        <taxon>Bacillati</taxon>
        <taxon>Actinomycetota</taxon>
        <taxon>Actinomycetes</taxon>
        <taxon>Mycobacteriales</taxon>
        <taxon>Mycobacteriaceae</taxon>
        <taxon>Mycobacteroides</taxon>
    </lineage>
</organism>
<gene>
    <name evidence="3" type="ORF">CCUG60883_02739</name>
    <name evidence="2" type="ORF">CCUG60885_02482</name>
</gene>
<comment type="caution">
    <text evidence="2">The sequence shown here is derived from an EMBL/GenBank/DDBJ whole genome shotgun (WGS) entry which is preliminary data.</text>
</comment>